<sequence length="307" mass="34125">MKRIAPQGLSGPVTGEVALVVVTYCPGERLVRNMQVAADQFERVFLVDNTVGGESILENLDEQKFEIILNHQNLGLGDALNTGCRRAMESGYEWAVTLDQDTELLTGFLGGMLAAWSASPVPAVVLGSNYYNASRGVSRFPESVMPEAIEQTTVITSGSLMHLPTWCSLGMFREDYFIDSIDHEFCLRVRRAGYAVAVNCQLGMRQYIGEDSGHSGYISRFLPYRHSEWRKYTGARNSIRTLMDYACREPSWGLKKFLGLCTDFIAILFLEPNKGARLRAFFLGLAHGLQGRLGSVPEQVKNFSVDS</sequence>
<evidence type="ECO:0000256" key="3">
    <source>
        <dbReference type="ARBA" id="ARBA00022679"/>
    </source>
</evidence>
<dbReference type="AlphaFoldDB" id="A0A4R5LQG3"/>
<dbReference type="PANTHER" id="PTHR43179:SF12">
    <property type="entry name" value="GALACTOFURANOSYLTRANSFERASE GLFT2"/>
    <property type="match status" value="1"/>
</dbReference>
<organism evidence="5 6">
    <name type="scientific">Seongchinamella unica</name>
    <dbReference type="NCBI Taxonomy" id="2547392"/>
    <lineage>
        <taxon>Bacteria</taxon>
        <taxon>Pseudomonadati</taxon>
        <taxon>Pseudomonadota</taxon>
        <taxon>Gammaproteobacteria</taxon>
        <taxon>Cellvibrionales</taxon>
        <taxon>Halieaceae</taxon>
        <taxon>Seongchinamella</taxon>
    </lineage>
</organism>
<keyword evidence="3 5" id="KW-0808">Transferase</keyword>
<name>A0A4R5LQG3_9GAMM</name>
<dbReference type="Proteomes" id="UP000295554">
    <property type="component" value="Unassembled WGS sequence"/>
</dbReference>
<dbReference type="RefSeq" id="WP_133213854.1">
    <property type="nucleotide sequence ID" value="NZ_SMSE01000003.1"/>
</dbReference>
<keyword evidence="6" id="KW-1185">Reference proteome</keyword>
<dbReference type="Pfam" id="PF00535">
    <property type="entry name" value="Glycos_transf_2"/>
    <property type="match status" value="1"/>
</dbReference>
<evidence type="ECO:0000313" key="5">
    <source>
        <dbReference type="EMBL" id="TDG12761.1"/>
    </source>
</evidence>
<dbReference type="SUPFAM" id="SSF53448">
    <property type="entry name" value="Nucleotide-diphospho-sugar transferases"/>
    <property type="match status" value="1"/>
</dbReference>
<comment type="similarity">
    <text evidence="1">Belongs to the glycosyltransferase 2 family.</text>
</comment>
<evidence type="ECO:0000256" key="2">
    <source>
        <dbReference type="ARBA" id="ARBA00022676"/>
    </source>
</evidence>
<dbReference type="InterPro" id="IPR029044">
    <property type="entry name" value="Nucleotide-diphossugar_trans"/>
</dbReference>
<gene>
    <name evidence="5" type="ORF">E2F43_14430</name>
</gene>
<keyword evidence="2" id="KW-0328">Glycosyltransferase</keyword>
<evidence type="ECO:0000259" key="4">
    <source>
        <dbReference type="Pfam" id="PF00535"/>
    </source>
</evidence>
<reference evidence="5 6" key="1">
    <citation type="submission" date="2019-03" db="EMBL/GenBank/DDBJ databases">
        <title>Seongchinamella monodicae gen. nov., sp. nov., a novel member of the Gammaproteobacteria isolated from a tidal mudflat of beach.</title>
        <authorList>
            <person name="Yang H.G."/>
            <person name="Kang J.W."/>
            <person name="Lee S.D."/>
        </authorList>
    </citation>
    <scope>NUCLEOTIDE SEQUENCE [LARGE SCALE GENOMIC DNA]</scope>
    <source>
        <strain evidence="5 6">GH4-78</strain>
    </source>
</reference>
<dbReference type="Gene3D" id="3.90.550.10">
    <property type="entry name" value="Spore Coat Polysaccharide Biosynthesis Protein SpsA, Chain A"/>
    <property type="match status" value="1"/>
</dbReference>
<dbReference type="PANTHER" id="PTHR43179">
    <property type="entry name" value="RHAMNOSYLTRANSFERASE WBBL"/>
    <property type="match status" value="1"/>
</dbReference>
<dbReference type="GO" id="GO:0016757">
    <property type="term" value="F:glycosyltransferase activity"/>
    <property type="evidence" value="ECO:0007669"/>
    <property type="project" value="UniProtKB-KW"/>
</dbReference>
<evidence type="ECO:0000256" key="1">
    <source>
        <dbReference type="ARBA" id="ARBA00006739"/>
    </source>
</evidence>
<dbReference type="OrthoDB" id="9771846at2"/>
<dbReference type="InterPro" id="IPR001173">
    <property type="entry name" value="Glyco_trans_2-like"/>
</dbReference>
<evidence type="ECO:0000313" key="6">
    <source>
        <dbReference type="Proteomes" id="UP000295554"/>
    </source>
</evidence>
<comment type="caution">
    <text evidence="5">The sequence shown here is derived from an EMBL/GenBank/DDBJ whole genome shotgun (WGS) entry which is preliminary data.</text>
</comment>
<dbReference type="EMBL" id="SMSE01000003">
    <property type="protein sequence ID" value="TDG12761.1"/>
    <property type="molecule type" value="Genomic_DNA"/>
</dbReference>
<protein>
    <submittedName>
        <fullName evidence="5">Glycosyltransferase</fullName>
    </submittedName>
</protein>
<accession>A0A4R5LQG3</accession>
<feature type="domain" description="Glycosyltransferase 2-like" evidence="4">
    <location>
        <begin position="20"/>
        <end position="143"/>
    </location>
</feature>
<proteinExistence type="inferred from homology"/>